<protein>
    <submittedName>
        <fullName evidence="1">Uncharacterized protein</fullName>
    </submittedName>
</protein>
<dbReference type="AlphaFoldDB" id="A0A0E9XB10"/>
<accession>A0A0E9XB10</accession>
<evidence type="ECO:0000313" key="1">
    <source>
        <dbReference type="EMBL" id="JAH99804.1"/>
    </source>
</evidence>
<dbReference type="EMBL" id="GBXM01008773">
    <property type="protein sequence ID" value="JAH99804.1"/>
    <property type="molecule type" value="Transcribed_RNA"/>
</dbReference>
<reference evidence="1" key="2">
    <citation type="journal article" date="2015" name="Fish Shellfish Immunol.">
        <title>Early steps in the European eel (Anguilla anguilla)-Vibrio vulnificus interaction in the gills: Role of the RtxA13 toxin.</title>
        <authorList>
            <person name="Callol A."/>
            <person name="Pajuelo D."/>
            <person name="Ebbesson L."/>
            <person name="Teles M."/>
            <person name="MacKenzie S."/>
            <person name="Amaro C."/>
        </authorList>
    </citation>
    <scope>NUCLEOTIDE SEQUENCE</scope>
</reference>
<proteinExistence type="predicted"/>
<reference evidence="1" key="1">
    <citation type="submission" date="2014-11" db="EMBL/GenBank/DDBJ databases">
        <authorList>
            <person name="Amaro Gonzalez C."/>
        </authorList>
    </citation>
    <scope>NUCLEOTIDE SEQUENCE</scope>
</reference>
<sequence length="25" mass="2907">MKRVEHCVADFSVFSLLNISQIKKN</sequence>
<name>A0A0E9XB10_ANGAN</name>
<organism evidence="1">
    <name type="scientific">Anguilla anguilla</name>
    <name type="common">European freshwater eel</name>
    <name type="synonym">Muraena anguilla</name>
    <dbReference type="NCBI Taxonomy" id="7936"/>
    <lineage>
        <taxon>Eukaryota</taxon>
        <taxon>Metazoa</taxon>
        <taxon>Chordata</taxon>
        <taxon>Craniata</taxon>
        <taxon>Vertebrata</taxon>
        <taxon>Euteleostomi</taxon>
        <taxon>Actinopterygii</taxon>
        <taxon>Neopterygii</taxon>
        <taxon>Teleostei</taxon>
        <taxon>Anguilliformes</taxon>
        <taxon>Anguillidae</taxon>
        <taxon>Anguilla</taxon>
    </lineage>
</organism>